<dbReference type="AlphaFoldDB" id="D3KHU3"/>
<dbReference type="GO" id="GO:0005546">
    <property type="term" value="F:phosphatidylinositol-4,5-bisphosphate binding"/>
    <property type="evidence" value="ECO:0000318"/>
    <property type="project" value="GO_Central"/>
</dbReference>
<dbReference type="GO" id="GO:0000145">
    <property type="term" value="C:exocyst"/>
    <property type="evidence" value="ECO:0000318"/>
    <property type="project" value="GO_Central"/>
</dbReference>
<dbReference type="GO" id="GO:0005886">
    <property type="term" value="C:plasma membrane"/>
    <property type="evidence" value="ECO:0000318"/>
    <property type="project" value="GO_Central"/>
</dbReference>
<name>D3KHU3_GIAIC</name>
<dbReference type="GO" id="GO:0006893">
    <property type="term" value="P:Golgi to plasma membrane transport"/>
    <property type="evidence" value="ECO:0000318"/>
    <property type="project" value="GO_Central"/>
</dbReference>
<organism evidence="1 2">
    <name type="scientific">Giardia intestinalis (strain ATCC 50803 / WB clone C6)</name>
    <name type="common">Giardia lamblia</name>
    <dbReference type="NCBI Taxonomy" id="184922"/>
    <lineage>
        <taxon>Eukaryota</taxon>
        <taxon>Metamonada</taxon>
        <taxon>Diplomonadida</taxon>
        <taxon>Hexamitidae</taxon>
        <taxon>Giardiinae</taxon>
        <taxon>Giardia</taxon>
    </lineage>
</organism>
<dbReference type="GO" id="GO:0006887">
    <property type="term" value="P:exocytosis"/>
    <property type="evidence" value="ECO:0000318"/>
    <property type="project" value="GO_Central"/>
</dbReference>
<evidence type="ECO:0000313" key="2">
    <source>
        <dbReference type="Proteomes" id="UP000001548"/>
    </source>
</evidence>
<dbReference type="VEuPathDB" id="GiardiaDB:GL50803_21318"/>
<protein>
    <submittedName>
        <fullName evidence="1">Uncharacterized protein</fullName>
    </submittedName>
</protein>
<sequence>MPSPSGPHLLPSGHKSQLVQLADELELANEHLLLGIFAINKDTNADLQRVVMEAVHLSTGIANIGDSVTLAALRGREHHANIYNVKTKQQANTTESEKQQMIRILEAVDHILTVADNLLKDLQAYRHGADRQFELSIIEASQSYFEAMHSYAEEFPGFDTFVVVSRSHAQIKDAIRTFVQALTMRLIKAICNEFAVIIATRKRCKVKDIKSYFDVASFREMLFSDAASISFLKELDPASYSLVRAAVILVLYELARGSISFLEDNMHEGIAAPDINLLRGLGLKIYELSYSTICYPDSVPIDRRVAAEREAQTKSGRHSNSTVNTVQLHHSTYANNLLKDGCEYLDRALGYYFLAVTIYIYHTRDILLSVFFSSNPKENSEPRHGTKEIHEIERFTVVLDAVLNEQLSSRESLEVAIQKLSANGSNKLLTDLSTIDACLGTIFYPVLDYKMLHAEIKYFSTLDFTRSQSYRNTLKWVKDVPEAYFSSVRTRPLSHVLEGVLTSNPLYGFALYMQIDHALSIACTLDCDLMILLLSSALQTIESHVVSFTDTFHAHLSKQQPTIKQAGVFPGTIYTCTLLSAIHAMYCSATLTVKTLSASSPAYSSLFSSLSAFLPSDRAGSITFTQPDIEESTFPMTFKLDSGHMSLLKLITNPYMLIVERFEAWLDSIIVADKANTEKYRNIATIENLSFLIYFCDSLLEHNFSTSIQMSLKTKIDILLSEYIEENIRYKFCDNSSKDFSWVQVVDKIEEVIAGGIQPTDVPTQTGLAHKDVEKAIKTCNSTIKKHFSDTMDRFFKHINLKAAIANCSSIVAVARIKDGTIGLLKQVSDALFESIKRRYSLFLDYSERCYVPSLRSKFSLSLEDLRKYYEGEFEKLKKTLPN</sequence>
<comment type="caution">
    <text evidence="1">The sequence shown here is derived from an EMBL/GenBank/DDBJ whole genome shotgun (WGS) entry which is preliminary data.</text>
</comment>
<dbReference type="OMA" id="SAIHAMY"/>
<keyword evidence="2" id="KW-1185">Reference proteome</keyword>
<gene>
    <name evidence="1" type="ORF">GL50803_0021318</name>
</gene>
<dbReference type="HOGENOM" id="CLU_326390_0_0_1"/>
<accession>D3KHU3</accession>
<dbReference type="EMBL" id="AACB03000002">
    <property type="protein sequence ID" value="KAE8304410.1"/>
    <property type="molecule type" value="Genomic_DNA"/>
</dbReference>
<dbReference type="PANTHER" id="PTHR16092:SF14">
    <property type="entry name" value="EXOCYST COMPLEX COMPONENT 1 ISOFORM X1"/>
    <property type="match status" value="1"/>
</dbReference>
<reference evidence="1 2" key="1">
    <citation type="journal article" date="2007" name="Science">
        <title>Genomic minimalism in the early diverging intestinal parasite Giardia lamblia.</title>
        <authorList>
            <person name="Morrison H.G."/>
            <person name="McArthur A.G."/>
            <person name="Gillin F.D."/>
            <person name="Aley S.B."/>
            <person name="Adam R.D."/>
            <person name="Olsen G.J."/>
            <person name="Best A.A."/>
            <person name="Cande W.Z."/>
            <person name="Chen F."/>
            <person name="Cipriano M.J."/>
            <person name="Davids B.J."/>
            <person name="Dawson S.C."/>
            <person name="Elmendorf H.G."/>
            <person name="Hehl A.B."/>
            <person name="Holder M.E."/>
            <person name="Huse S.M."/>
            <person name="Kim U.U."/>
            <person name="Lasek-Nesselquist E."/>
            <person name="Manning G."/>
            <person name="Nigam A."/>
            <person name="Nixon J.E."/>
            <person name="Palm D."/>
            <person name="Passamaneck N.E."/>
            <person name="Prabhu A."/>
            <person name="Reich C.I."/>
            <person name="Reiner D.S."/>
            <person name="Samuelson J."/>
            <person name="Svard S.G."/>
            <person name="Sogin M.L."/>
        </authorList>
    </citation>
    <scope>NUCLEOTIDE SEQUENCE [LARGE SCALE GENOMIC DNA]</scope>
    <source>
        <strain evidence="1 2">WB C6</strain>
    </source>
</reference>
<proteinExistence type="predicted"/>
<evidence type="ECO:0000313" key="1">
    <source>
        <dbReference type="EMBL" id="KAE8304410.1"/>
    </source>
</evidence>
<dbReference type="Proteomes" id="UP000001548">
    <property type="component" value="Unassembled WGS sequence"/>
</dbReference>
<dbReference type="PANTHER" id="PTHR16092">
    <property type="entry name" value="SEC3/SYNTAXIN-RELATED"/>
    <property type="match status" value="1"/>
</dbReference>